<dbReference type="Pfam" id="PF05168">
    <property type="entry name" value="HEPN"/>
    <property type="match status" value="1"/>
</dbReference>
<evidence type="ECO:0000259" key="1">
    <source>
        <dbReference type="PROSITE" id="PS50910"/>
    </source>
</evidence>
<dbReference type="Gene3D" id="1.20.120.330">
    <property type="entry name" value="Nucleotidyltransferases domain 2"/>
    <property type="match status" value="1"/>
</dbReference>
<feature type="domain" description="HEPN" evidence="1">
    <location>
        <begin position="6"/>
        <end position="123"/>
    </location>
</feature>
<evidence type="ECO:0000313" key="3">
    <source>
        <dbReference type="Proteomes" id="UP000005270"/>
    </source>
</evidence>
<name>I3TFB4_THEC1</name>
<dbReference type="SMART" id="SM00748">
    <property type="entry name" value="HEPN"/>
    <property type="match status" value="1"/>
</dbReference>
<dbReference type="InParanoid" id="I3TFB4"/>
<organism evidence="2 3">
    <name type="scientific">Thermogladius calderae (strain DSM 22663 / VKM B-2946 / 1633)</name>
    <dbReference type="NCBI Taxonomy" id="1184251"/>
    <lineage>
        <taxon>Archaea</taxon>
        <taxon>Thermoproteota</taxon>
        <taxon>Thermoprotei</taxon>
        <taxon>Desulfurococcales</taxon>
        <taxon>Desulfurococcaceae</taxon>
        <taxon>Thermogladius</taxon>
    </lineage>
</organism>
<gene>
    <name evidence="2" type="ordered locus">TCELL_1029</name>
</gene>
<dbReference type="GeneID" id="13013348"/>
<proteinExistence type="predicted"/>
<evidence type="ECO:0000313" key="2">
    <source>
        <dbReference type="EMBL" id="AFK51452.1"/>
    </source>
</evidence>
<accession>I3TFB4</accession>
<dbReference type="EMBL" id="CP003531">
    <property type="protein sequence ID" value="AFK51452.1"/>
    <property type="molecule type" value="Genomic_DNA"/>
</dbReference>
<keyword evidence="3" id="KW-1185">Reference proteome</keyword>
<dbReference type="InterPro" id="IPR007842">
    <property type="entry name" value="HEPN_dom"/>
</dbReference>
<reference evidence="2 3" key="1">
    <citation type="journal article" date="2012" name="J. Bacteriol.">
        <title>Complete genome sequence of the hyperthermophilic cellulolytic Crenarchaeon 'Thermogladius cellulolyticus' 1633.</title>
        <authorList>
            <person name="Mardanov A.V."/>
            <person name="Kochetkova T.V."/>
            <person name="Beletsky A.V."/>
            <person name="Bonch-Osmolovskaya E.A."/>
            <person name="Ravin N.V."/>
            <person name="Skryabin K.G."/>
        </authorList>
    </citation>
    <scope>NUCLEOTIDE SEQUENCE [LARGE SCALE GENOMIC DNA]</scope>
    <source>
        <strain evidence="3">DSM 22663 / VKM B-2946 / 1633</strain>
    </source>
</reference>
<dbReference type="Proteomes" id="UP000005270">
    <property type="component" value="Chromosome"/>
</dbReference>
<dbReference type="RefSeq" id="WP_014737702.1">
    <property type="nucleotide sequence ID" value="NC_017954.1"/>
</dbReference>
<dbReference type="HOGENOM" id="CLU_153285_0_0_2"/>
<dbReference type="PROSITE" id="PS50910">
    <property type="entry name" value="HEPN"/>
    <property type="match status" value="1"/>
</dbReference>
<protein>
    <submittedName>
        <fullName evidence="2">HEPN domain protein</fullName>
    </submittedName>
</protein>
<dbReference type="SUPFAM" id="SSF81593">
    <property type="entry name" value="Nucleotidyltransferase substrate binding subunit/domain"/>
    <property type="match status" value="1"/>
</dbReference>
<dbReference type="OrthoDB" id="40849at2157"/>
<dbReference type="KEGG" id="thg:TCELL_1029"/>
<sequence length="139" mass="15883">MAKSYFEEAEKRVRVAEMMLGEGSYAYAIRQCQEAVELSLKASLRLVGVEPPKWHDVGPVLVELSDRFPDWFRDKIPELAAISRWLRRETEPSMYGDEETGLPPSRLYTRPYAEKAVEAAKLVVSYAKRLLSEYTRGPG</sequence>
<dbReference type="eggNOG" id="arCOG01192">
    <property type="taxonomic scope" value="Archaea"/>
</dbReference>
<dbReference type="AlphaFoldDB" id="I3TFB4"/>
<dbReference type="STRING" id="1184251.TCELL_1029"/>